<dbReference type="RefSeq" id="WP_137403709.1">
    <property type="nucleotide sequence ID" value="NZ_BMIU01000031.1"/>
</dbReference>
<proteinExistence type="predicted"/>
<keyword evidence="2" id="KW-1185">Reference proteome</keyword>
<evidence type="ECO:0000313" key="1">
    <source>
        <dbReference type="EMBL" id="GGF49163.1"/>
    </source>
</evidence>
<protein>
    <recommendedName>
        <fullName evidence="3">DUF262 domain-containing protein</fullName>
    </recommendedName>
</protein>
<sequence length="418" mass="48722">MKFKILREKDFGKGKYWLLAELNLLEYVESLVDDNFNFEVQRKIVKNRYLDGLLFTIELGEPLPNITLAYHEPLSKIEKSSHVNLTDNKLDILDGLQRTYRLWAFWKIYTKIKTERYENLKDTILGIKSFYPQFFENGIVDSKFFKSNFPEGKTVIDFEEKYSSYTLYFTIWSNLSEPELVKKMLVLNAGHKAVSTQHQFEILFLNLWKSLNGKLTDIRVVREKEQDFNSIKRGERKPGEYLFSSIITSLMSLVLAKPQRISSDIIYRYDLINENDEGISLQYTEIIFNSEFIKKLLEKLYAIDTEINRTYGKEGVSWFGKDTTLNGIFAGVGVHLNLNSSNEDGDIENKILESFEELKSTLPTELNLAKFNAEYDSLSGRSVNIGNLIRTVIMNYTIHKLKKGSPNWMSLFNHEMKK</sequence>
<accession>A0ABQ1VAI8</accession>
<name>A0ABQ1VAI8_9BACT</name>
<organism evidence="1 2">
    <name type="scientific">Echinicola rosea</name>
    <dbReference type="NCBI Taxonomy" id="1807691"/>
    <lineage>
        <taxon>Bacteria</taxon>
        <taxon>Pseudomonadati</taxon>
        <taxon>Bacteroidota</taxon>
        <taxon>Cytophagia</taxon>
        <taxon>Cytophagales</taxon>
        <taxon>Cyclobacteriaceae</taxon>
        <taxon>Echinicola</taxon>
    </lineage>
</organism>
<comment type="caution">
    <text evidence="1">The sequence shown here is derived from an EMBL/GenBank/DDBJ whole genome shotgun (WGS) entry which is preliminary data.</text>
</comment>
<dbReference type="Proteomes" id="UP000647339">
    <property type="component" value="Unassembled WGS sequence"/>
</dbReference>
<gene>
    <name evidence="1" type="ORF">GCM10011339_42200</name>
</gene>
<evidence type="ECO:0000313" key="2">
    <source>
        <dbReference type="Proteomes" id="UP000647339"/>
    </source>
</evidence>
<reference evidence="2" key="1">
    <citation type="journal article" date="2019" name="Int. J. Syst. Evol. Microbiol.">
        <title>The Global Catalogue of Microorganisms (GCM) 10K type strain sequencing project: providing services to taxonomists for standard genome sequencing and annotation.</title>
        <authorList>
            <consortium name="The Broad Institute Genomics Platform"/>
            <consortium name="The Broad Institute Genome Sequencing Center for Infectious Disease"/>
            <person name="Wu L."/>
            <person name="Ma J."/>
        </authorList>
    </citation>
    <scope>NUCLEOTIDE SEQUENCE [LARGE SCALE GENOMIC DNA]</scope>
    <source>
        <strain evidence="2">CGMCC 1.15407</strain>
    </source>
</reference>
<evidence type="ECO:0008006" key="3">
    <source>
        <dbReference type="Google" id="ProtNLM"/>
    </source>
</evidence>
<dbReference type="EMBL" id="BMIU01000031">
    <property type="protein sequence ID" value="GGF49163.1"/>
    <property type="molecule type" value="Genomic_DNA"/>
</dbReference>